<feature type="compositionally biased region" description="Basic and acidic residues" evidence="5">
    <location>
        <begin position="348"/>
        <end position="392"/>
    </location>
</feature>
<dbReference type="AlphaFoldDB" id="A0A6G1IS31"/>
<evidence type="ECO:0000256" key="6">
    <source>
        <dbReference type="SAM" id="Phobius"/>
    </source>
</evidence>
<dbReference type="EMBL" id="MU005595">
    <property type="protein sequence ID" value="KAF2680679.1"/>
    <property type="molecule type" value="Genomic_DNA"/>
</dbReference>
<feature type="transmembrane region" description="Helical" evidence="6">
    <location>
        <begin position="184"/>
        <end position="203"/>
    </location>
</feature>
<feature type="compositionally biased region" description="Basic residues" evidence="5">
    <location>
        <begin position="900"/>
        <end position="911"/>
    </location>
</feature>
<feature type="compositionally biased region" description="Basic and acidic residues" evidence="5">
    <location>
        <begin position="634"/>
        <end position="645"/>
    </location>
</feature>
<feature type="transmembrane region" description="Helical" evidence="6">
    <location>
        <begin position="210"/>
        <end position="226"/>
    </location>
</feature>
<evidence type="ECO:0000313" key="9">
    <source>
        <dbReference type="EMBL" id="KAF2680679.1"/>
    </source>
</evidence>
<feature type="region of interest" description="Disordered" evidence="5">
    <location>
        <begin position="989"/>
        <end position="1008"/>
    </location>
</feature>
<feature type="domain" description="TM7S3/TM198-like" evidence="8">
    <location>
        <begin position="131"/>
        <end position="334"/>
    </location>
</feature>
<evidence type="ECO:0000256" key="7">
    <source>
        <dbReference type="SAM" id="SignalP"/>
    </source>
</evidence>
<dbReference type="Proteomes" id="UP000799291">
    <property type="component" value="Unassembled WGS sequence"/>
</dbReference>
<dbReference type="InterPro" id="IPR025256">
    <property type="entry name" value="TM7S3/TM198-like_dom"/>
</dbReference>
<reference evidence="9" key="1">
    <citation type="journal article" date="2020" name="Stud. Mycol.">
        <title>101 Dothideomycetes genomes: a test case for predicting lifestyles and emergence of pathogens.</title>
        <authorList>
            <person name="Haridas S."/>
            <person name="Albert R."/>
            <person name="Binder M."/>
            <person name="Bloem J."/>
            <person name="Labutti K."/>
            <person name="Salamov A."/>
            <person name="Andreopoulos B."/>
            <person name="Baker S."/>
            <person name="Barry K."/>
            <person name="Bills G."/>
            <person name="Bluhm B."/>
            <person name="Cannon C."/>
            <person name="Castanera R."/>
            <person name="Culley D."/>
            <person name="Daum C."/>
            <person name="Ezra D."/>
            <person name="Gonzalez J."/>
            <person name="Henrissat B."/>
            <person name="Kuo A."/>
            <person name="Liang C."/>
            <person name="Lipzen A."/>
            <person name="Lutzoni F."/>
            <person name="Magnuson J."/>
            <person name="Mondo S."/>
            <person name="Nolan M."/>
            <person name="Ohm R."/>
            <person name="Pangilinan J."/>
            <person name="Park H.-J."/>
            <person name="Ramirez L."/>
            <person name="Alfaro M."/>
            <person name="Sun H."/>
            <person name="Tritt A."/>
            <person name="Yoshinaga Y."/>
            <person name="Zwiers L.-H."/>
            <person name="Turgeon B."/>
            <person name="Goodwin S."/>
            <person name="Spatafora J."/>
            <person name="Crous P."/>
            <person name="Grigoriev I."/>
        </authorList>
    </citation>
    <scope>NUCLEOTIDE SEQUENCE</scope>
    <source>
        <strain evidence="9">CBS 122367</strain>
    </source>
</reference>
<protein>
    <recommendedName>
        <fullName evidence="8">TM7S3/TM198-like domain-containing protein</fullName>
    </recommendedName>
</protein>
<feature type="compositionally biased region" description="Polar residues" evidence="5">
    <location>
        <begin position="648"/>
        <end position="665"/>
    </location>
</feature>
<feature type="compositionally biased region" description="Polar residues" evidence="5">
    <location>
        <begin position="442"/>
        <end position="461"/>
    </location>
</feature>
<keyword evidence="10" id="KW-1185">Reference proteome</keyword>
<feature type="compositionally biased region" description="Polar residues" evidence="5">
    <location>
        <begin position="695"/>
        <end position="721"/>
    </location>
</feature>
<sequence>MRSYRFLLLALALIFCLHAVAAAPTAAPQLARRQDENPSGSSKEPTATADESSRPSSTATPQSSATRSERSSTTTEPTTSSSLIPTTTADNQAATTTSNNIQPSASSSAAANSSPQLPIKPRITPAFGLAGVIMLLSGLVYAVIGIKNQWLYVFASAAYLSSLAVTVLIVYLMNPPVTDAVQGAFFVAAAITGLIFGVVALVFADITDGLGCLLGGFCLSMWLLSLKEGGLIASAGGRAIFIGCMCATGYALAWSHYTRNHGLIASISFSGATITMLGVDCFSGAGWKEFWLYLWNLNPNTFPLNTNTYPMTKGMKAELAGVIILSVLGIISQLRLWKLIKEHREQTSAQRIEKQQAQDREEEERGRNLEDSFQRERAQWEAAYGDKSRTEPAVDSCVATPKTSKGSFTSCSVEGIPLPKDGFAISNVQESHAAADAITPAPTVSSHQTNSRRNTFSSARPSSDIVATDGVSRNISVKTLQPSAPPPPAIVPLPFKIPQEDDVKSQMSDNASVSAIPDTGDESFDGRRSLPKPLSNTSALKHLSGATPNHFKHDEGVIVPHIEDDRASSIAATLDEADDVSLPDLSPPHSPVDPNFNAEDLQTPAVKRSDGIVDPTIPAGNDRVEAAAPTTEENGTKTDTEKLDAVDGTSTPSRPVARQSLTVSTDPKPKESRTKQEALPSPRVRADTVVESGDKSQQSKSAGSVAASTSSHTEQTQSVTGSLNGVLSGRLSKVAQSYRTNEWAKHLEAADIPDIDEIPVPDSPGVAVRHERPAPVSEEIVQPLTLAKRQSNRISSDSAVYQNGAFVRLSQTDLQPMSRNPSVLVTPGGLSRTGSLAHLPTVAEPSSKRVSSGPSPAPDNTLLGQREALMRRRTSSQSFNIQSPSTTTLIKGGDDMTLAARKRALQNKHQKPPSASQKWQKKSGWAASVQVPGFDSHQPKRTNTSGSDQKREVLLADWRESIRQEGTPVQSAAAMAEEQRRAALNAKRQKEVEQQHQVMVAQQRESMRQTMMRNNDMLDAHREAMRKMQAAANKRA</sequence>
<dbReference type="Pfam" id="PF13886">
    <property type="entry name" value="TM7S3_TM198"/>
    <property type="match status" value="1"/>
</dbReference>
<accession>A0A6G1IS31</accession>
<feature type="compositionally biased region" description="Polar residues" evidence="5">
    <location>
        <begin position="875"/>
        <end position="889"/>
    </location>
</feature>
<evidence type="ECO:0000313" key="10">
    <source>
        <dbReference type="Proteomes" id="UP000799291"/>
    </source>
</evidence>
<feature type="compositionally biased region" description="Basic and acidic residues" evidence="5">
    <location>
        <begin position="667"/>
        <end position="676"/>
    </location>
</feature>
<feature type="transmembrane region" description="Helical" evidence="6">
    <location>
        <begin position="264"/>
        <end position="287"/>
    </location>
</feature>
<proteinExistence type="predicted"/>
<feature type="region of interest" description="Disordered" evidence="5">
    <location>
        <begin position="502"/>
        <end position="528"/>
    </location>
</feature>
<feature type="region of interest" description="Disordered" evidence="5">
    <location>
        <begin position="30"/>
        <end position="114"/>
    </location>
</feature>
<keyword evidence="4 6" id="KW-0472">Membrane</keyword>
<feature type="region of interest" description="Disordered" evidence="5">
    <location>
        <begin position="348"/>
        <end position="411"/>
    </location>
</feature>
<organism evidence="9 10">
    <name type="scientific">Lentithecium fluviatile CBS 122367</name>
    <dbReference type="NCBI Taxonomy" id="1168545"/>
    <lineage>
        <taxon>Eukaryota</taxon>
        <taxon>Fungi</taxon>
        <taxon>Dikarya</taxon>
        <taxon>Ascomycota</taxon>
        <taxon>Pezizomycotina</taxon>
        <taxon>Dothideomycetes</taxon>
        <taxon>Pleosporomycetidae</taxon>
        <taxon>Pleosporales</taxon>
        <taxon>Massarineae</taxon>
        <taxon>Lentitheciaceae</taxon>
        <taxon>Lentithecium</taxon>
    </lineage>
</organism>
<evidence type="ECO:0000256" key="2">
    <source>
        <dbReference type="ARBA" id="ARBA00022692"/>
    </source>
</evidence>
<keyword evidence="2 6" id="KW-0812">Transmembrane</keyword>
<feature type="chain" id="PRO_5026347926" description="TM7S3/TM198-like domain-containing protein" evidence="7">
    <location>
        <begin position="23"/>
        <end position="1036"/>
    </location>
</feature>
<evidence type="ECO:0000259" key="8">
    <source>
        <dbReference type="Pfam" id="PF13886"/>
    </source>
</evidence>
<evidence type="ECO:0000256" key="3">
    <source>
        <dbReference type="ARBA" id="ARBA00022989"/>
    </source>
</evidence>
<evidence type="ECO:0000256" key="1">
    <source>
        <dbReference type="ARBA" id="ARBA00004141"/>
    </source>
</evidence>
<gene>
    <name evidence="9" type="ORF">K458DRAFT_434256</name>
</gene>
<keyword evidence="3 6" id="KW-1133">Transmembrane helix</keyword>
<feature type="region of interest" description="Disordered" evidence="5">
    <location>
        <begin position="841"/>
        <end position="950"/>
    </location>
</feature>
<feature type="region of interest" description="Disordered" evidence="5">
    <location>
        <begin position="579"/>
        <end position="721"/>
    </location>
</feature>
<feature type="transmembrane region" description="Helical" evidence="6">
    <location>
        <begin position="123"/>
        <end position="144"/>
    </location>
</feature>
<feature type="signal peptide" evidence="7">
    <location>
        <begin position="1"/>
        <end position="22"/>
    </location>
</feature>
<keyword evidence="7" id="KW-0732">Signal</keyword>
<feature type="compositionally biased region" description="Low complexity" evidence="5">
    <location>
        <begin position="54"/>
        <end position="114"/>
    </location>
</feature>
<feature type="compositionally biased region" description="Basic and acidic residues" evidence="5">
    <location>
        <begin position="684"/>
        <end position="694"/>
    </location>
</feature>
<dbReference type="PANTHER" id="PTHR39469:SF1">
    <property type="entry name" value="DUF4203 DOMAIN-CONTAINING PROTEIN"/>
    <property type="match status" value="1"/>
</dbReference>
<feature type="transmembrane region" description="Helical" evidence="6">
    <location>
        <begin position="151"/>
        <end position="172"/>
    </location>
</feature>
<name>A0A6G1IS31_9PLEO</name>
<evidence type="ECO:0000256" key="5">
    <source>
        <dbReference type="SAM" id="MobiDB-lite"/>
    </source>
</evidence>
<dbReference type="PANTHER" id="PTHR39469">
    <property type="entry name" value="CHROMOSOME 1, WHOLE GENOME SHOTGUN SEQUENCE"/>
    <property type="match status" value="1"/>
</dbReference>
<feature type="compositionally biased region" description="Polar residues" evidence="5">
    <location>
        <begin position="401"/>
        <end position="411"/>
    </location>
</feature>
<feature type="region of interest" description="Disordered" evidence="5">
    <location>
        <begin position="441"/>
        <end position="464"/>
    </location>
</feature>
<feature type="transmembrane region" description="Helical" evidence="6">
    <location>
        <begin position="232"/>
        <end position="252"/>
    </location>
</feature>
<dbReference type="GO" id="GO:0016020">
    <property type="term" value="C:membrane"/>
    <property type="evidence" value="ECO:0007669"/>
    <property type="project" value="UniProtKB-SubCell"/>
</dbReference>
<comment type="subcellular location">
    <subcellularLocation>
        <location evidence="1">Membrane</location>
        <topology evidence="1">Multi-pass membrane protein</topology>
    </subcellularLocation>
</comment>
<evidence type="ECO:0000256" key="4">
    <source>
        <dbReference type="ARBA" id="ARBA00023136"/>
    </source>
</evidence>
<dbReference type="OrthoDB" id="102260at2759"/>